<feature type="signal peptide" evidence="1">
    <location>
        <begin position="1"/>
        <end position="35"/>
    </location>
</feature>
<dbReference type="InterPro" id="IPR025667">
    <property type="entry name" value="SprB_repeat"/>
</dbReference>
<feature type="chain" id="PRO_5003034855" description="Secretion system C-terminal sorting domain-containing protein" evidence="1">
    <location>
        <begin position="36"/>
        <end position="759"/>
    </location>
</feature>
<dbReference type="Proteomes" id="UP000002028">
    <property type="component" value="Chromosome"/>
</dbReference>
<evidence type="ECO:0000313" key="3">
    <source>
        <dbReference type="EMBL" id="ADB38866.1"/>
    </source>
</evidence>
<organism evidence="3 4">
    <name type="scientific">Spirosoma linguale (strain ATCC 33905 / DSM 74 / LMG 10896 / Claus 1)</name>
    <dbReference type="NCBI Taxonomy" id="504472"/>
    <lineage>
        <taxon>Bacteria</taxon>
        <taxon>Pseudomonadati</taxon>
        <taxon>Bacteroidota</taxon>
        <taxon>Cytophagia</taxon>
        <taxon>Cytophagales</taxon>
        <taxon>Cytophagaceae</taxon>
        <taxon>Spirosoma</taxon>
    </lineage>
</organism>
<dbReference type="RefSeq" id="WP_012927396.1">
    <property type="nucleotide sequence ID" value="NC_013730.1"/>
</dbReference>
<dbReference type="AlphaFoldDB" id="D2QJF3"/>
<gene>
    <name evidence="3" type="ordered locus">Slin_2852</name>
</gene>
<feature type="domain" description="Secretion system C-terminal sorting" evidence="2">
    <location>
        <begin position="683"/>
        <end position="755"/>
    </location>
</feature>
<dbReference type="HOGENOM" id="CLU_364426_0_0_10"/>
<dbReference type="eggNOG" id="COG3209">
    <property type="taxonomic scope" value="Bacteria"/>
</dbReference>
<evidence type="ECO:0000259" key="2">
    <source>
        <dbReference type="Pfam" id="PF18962"/>
    </source>
</evidence>
<accession>D2QJF3</accession>
<dbReference type="Pfam" id="PF13573">
    <property type="entry name" value="SprB"/>
    <property type="match status" value="3"/>
</dbReference>
<sequence length="759" mass="77946">MDDHLRIQCQYPFRCLRATLICLSLLIGLTVSAWATGAIPSQAPAVLTISVSSATVCAGTSTTLTAAGCPATGLVRWSTTQVGSSIVVAPVQTTSYTATCAEASPSATTTTAAATVQVYPPIKISPIASLSVLCNGGKDGQVAINASGGTGVLQYQFNGQPFQSINSTFGNLAAGSYTVGVKDALGCQVQGTVEVKEPPALSATITTVSPSCLGRSDGGFIAFASGGVGDYRYLLNGSAPQISGTFINLKADTTYSLIVADKNNCVLFRDVKIAPTVPFSIKLTSTPTRCSGSADGIVTVSALGGGGNFQYRIGSGPLQTGSQFTGLAASSYEVTVVDGYNCEGRQTVVVGQPAPVQLTLTAIPVNCQGPNSGGIRITPTGGTGAVRYQLSTGSALQSNPVFTGIGVGEYTVVGVDANGCSGLASVTVGKADPLKIQAVSIAATCCVCATGGFRLSTTGGSGTARQYQIIGQPSQAGNTITGLRPNSYRLRVTDEAGCADTTVAVVTDGKALTLSVGKLKDVTCTGGNDGEAAIQVAGGTKPFTYYWATDRQDTLRPFVATQTGLVAGTYTVSVVDSNRCSSTTLFVPIKAQFPVPAKPTISAIGSSTLVADQSAGVQWYMRLGNEPGKAVPNATSATLTPFQTGQYYVIVTANGCPSAPSEPINFILTGLSEPVSSLSVRVIPNPVVDQLRLEIEQLERSAVRVELVDASGRLVMTGQLPAFSGKKRAEWPLTGVTSGSYLLKVNADTRQSVLRVLVE</sequence>
<dbReference type="Gene3D" id="2.60.40.740">
    <property type="match status" value="1"/>
</dbReference>
<evidence type="ECO:0000313" key="4">
    <source>
        <dbReference type="Proteomes" id="UP000002028"/>
    </source>
</evidence>
<name>D2QJF3_SPILD</name>
<proteinExistence type="predicted"/>
<dbReference type="KEGG" id="sli:Slin_2852"/>
<keyword evidence="4" id="KW-1185">Reference proteome</keyword>
<dbReference type="Pfam" id="PF18962">
    <property type="entry name" value="Por_Secre_tail"/>
    <property type="match status" value="1"/>
</dbReference>
<keyword evidence="1" id="KW-0732">Signal</keyword>
<dbReference type="InterPro" id="IPR026444">
    <property type="entry name" value="Secre_tail"/>
</dbReference>
<dbReference type="NCBIfam" id="TIGR04183">
    <property type="entry name" value="Por_Secre_tail"/>
    <property type="match status" value="1"/>
</dbReference>
<evidence type="ECO:0000256" key="1">
    <source>
        <dbReference type="SAM" id="SignalP"/>
    </source>
</evidence>
<dbReference type="EMBL" id="CP001769">
    <property type="protein sequence ID" value="ADB38866.1"/>
    <property type="molecule type" value="Genomic_DNA"/>
</dbReference>
<protein>
    <recommendedName>
        <fullName evidence="2">Secretion system C-terminal sorting domain-containing protein</fullName>
    </recommendedName>
</protein>
<reference evidence="3 4" key="1">
    <citation type="journal article" date="2010" name="Stand. Genomic Sci.">
        <title>Complete genome sequence of Spirosoma linguale type strain (1).</title>
        <authorList>
            <person name="Lail K."/>
            <person name="Sikorski J."/>
            <person name="Saunders E."/>
            <person name="Lapidus A."/>
            <person name="Glavina Del Rio T."/>
            <person name="Copeland A."/>
            <person name="Tice H."/>
            <person name="Cheng J.-F."/>
            <person name="Lucas S."/>
            <person name="Nolan M."/>
            <person name="Bruce D."/>
            <person name="Goodwin L."/>
            <person name="Pitluck S."/>
            <person name="Ivanova N."/>
            <person name="Mavromatis K."/>
            <person name="Ovchinnikova G."/>
            <person name="Pati A."/>
            <person name="Chen A."/>
            <person name="Palaniappan K."/>
            <person name="Land M."/>
            <person name="Hauser L."/>
            <person name="Chang Y.-J."/>
            <person name="Jeffries C.D."/>
            <person name="Chain P."/>
            <person name="Brettin T."/>
            <person name="Detter J.C."/>
            <person name="Schuetze A."/>
            <person name="Rohde M."/>
            <person name="Tindall B.J."/>
            <person name="Goeker M."/>
            <person name="Bristow J."/>
            <person name="Eisen J.A."/>
            <person name="Markowitz V."/>
            <person name="Hugenholtz P."/>
            <person name="Kyrpides N.C."/>
            <person name="Klenk H.-P."/>
            <person name="Chen F."/>
        </authorList>
    </citation>
    <scope>NUCLEOTIDE SEQUENCE [LARGE SCALE GENOMIC DNA]</scope>
    <source>
        <strain evidence="4">ATCC 33905 / DSM 74 / LMG 10896 / Claus 1</strain>
    </source>
</reference>
<dbReference type="STRING" id="504472.Slin_2852"/>